<dbReference type="AlphaFoldDB" id="A0A6J1HXD5"/>
<dbReference type="OrthoDB" id="187139at2759"/>
<keyword evidence="7" id="KW-0961">Cell wall biogenesis/degradation</keyword>
<evidence type="ECO:0000313" key="9">
    <source>
        <dbReference type="Proteomes" id="UP000504608"/>
    </source>
</evidence>
<dbReference type="InterPro" id="IPR011050">
    <property type="entry name" value="Pectin_lyase_fold/virulence"/>
</dbReference>
<evidence type="ECO:0000256" key="4">
    <source>
        <dbReference type="ARBA" id="ARBA00022525"/>
    </source>
</evidence>
<evidence type="ECO:0000256" key="5">
    <source>
        <dbReference type="ARBA" id="ARBA00022801"/>
    </source>
</evidence>
<dbReference type="KEGG" id="cmax:111467108"/>
<evidence type="ECO:0000256" key="2">
    <source>
        <dbReference type="ARBA" id="ARBA00008834"/>
    </source>
</evidence>
<dbReference type="GO" id="GO:0004650">
    <property type="term" value="F:polygalacturonase activity"/>
    <property type="evidence" value="ECO:0007669"/>
    <property type="project" value="InterPro"/>
</dbReference>
<keyword evidence="5 8" id="KW-0378">Hydrolase</keyword>
<dbReference type="InterPro" id="IPR000743">
    <property type="entry name" value="Glyco_hydro_28"/>
</dbReference>
<dbReference type="GO" id="GO:0005975">
    <property type="term" value="P:carbohydrate metabolic process"/>
    <property type="evidence" value="ECO:0007669"/>
    <property type="project" value="InterPro"/>
</dbReference>
<dbReference type="Pfam" id="PF00295">
    <property type="entry name" value="Glyco_hydro_28"/>
    <property type="match status" value="2"/>
</dbReference>
<dbReference type="GO" id="GO:0071555">
    <property type="term" value="P:cell wall organization"/>
    <property type="evidence" value="ECO:0007669"/>
    <property type="project" value="UniProtKB-KW"/>
</dbReference>
<evidence type="ECO:0000256" key="1">
    <source>
        <dbReference type="ARBA" id="ARBA00004191"/>
    </source>
</evidence>
<keyword evidence="4" id="KW-0964">Secreted</keyword>
<proteinExistence type="inferred from homology"/>
<reference evidence="10" key="1">
    <citation type="submission" date="2025-08" db="UniProtKB">
        <authorList>
            <consortium name="RefSeq"/>
        </authorList>
    </citation>
    <scope>IDENTIFICATION</scope>
    <source>
        <tissue evidence="10">Young leaves</tissue>
    </source>
</reference>
<evidence type="ECO:0000256" key="3">
    <source>
        <dbReference type="ARBA" id="ARBA00022512"/>
    </source>
</evidence>
<protein>
    <submittedName>
        <fullName evidence="10">Polygalacturonase-like</fullName>
    </submittedName>
</protein>
<organism evidence="9 10">
    <name type="scientific">Cucurbita maxima</name>
    <name type="common">Pumpkin</name>
    <name type="synonym">Winter squash</name>
    <dbReference type="NCBI Taxonomy" id="3661"/>
    <lineage>
        <taxon>Eukaryota</taxon>
        <taxon>Viridiplantae</taxon>
        <taxon>Streptophyta</taxon>
        <taxon>Embryophyta</taxon>
        <taxon>Tracheophyta</taxon>
        <taxon>Spermatophyta</taxon>
        <taxon>Magnoliopsida</taxon>
        <taxon>eudicotyledons</taxon>
        <taxon>Gunneridae</taxon>
        <taxon>Pentapetalae</taxon>
        <taxon>rosids</taxon>
        <taxon>fabids</taxon>
        <taxon>Cucurbitales</taxon>
        <taxon>Cucurbitaceae</taxon>
        <taxon>Cucurbiteae</taxon>
        <taxon>Cucurbita</taxon>
    </lineage>
</organism>
<dbReference type="SUPFAM" id="SSF51126">
    <property type="entry name" value="Pectin lyase-like"/>
    <property type="match status" value="1"/>
</dbReference>
<evidence type="ECO:0000256" key="6">
    <source>
        <dbReference type="ARBA" id="ARBA00023295"/>
    </source>
</evidence>
<keyword evidence="9" id="KW-1185">Reference proteome</keyword>
<comment type="similarity">
    <text evidence="2 8">Belongs to the glycosyl hydrolase 28 family.</text>
</comment>
<dbReference type="GeneID" id="111467108"/>
<accession>A0A6J1HXD5</accession>
<evidence type="ECO:0000256" key="7">
    <source>
        <dbReference type="ARBA" id="ARBA00023316"/>
    </source>
</evidence>
<dbReference type="Gene3D" id="2.160.20.10">
    <property type="entry name" value="Single-stranded right-handed beta-helix, Pectin lyase-like"/>
    <property type="match status" value="2"/>
</dbReference>
<gene>
    <name evidence="10" type="primary">LOC111467108</name>
</gene>
<dbReference type="RefSeq" id="XP_022967664.1">
    <property type="nucleotide sequence ID" value="XM_023111896.1"/>
</dbReference>
<evidence type="ECO:0000256" key="8">
    <source>
        <dbReference type="RuleBase" id="RU361169"/>
    </source>
</evidence>
<dbReference type="Proteomes" id="UP000504608">
    <property type="component" value="Unplaced"/>
</dbReference>
<keyword evidence="3" id="KW-0134">Cell wall</keyword>
<sequence length="288" mass="30873">MPRLCFKWHELRPVTHLNQPLFTFPRVYSSSVRSVRFNGPKNNAITVLIDGTLVASSDIQVLANSSSCILFNHINGLSITGGIIDGQGTLLWNCKHSGKNYPIGARGLQINDGKDMKINGLSSINSQLFSIVMNRCQNVHMTRVNVLAASDSPNTDCIHMQQSSDVIILNSNIGNGDNCISIGPGTSNIIGSLGIESEEDGVHNITVKSFTFTGIQNRDSGVKVSEVTYEDIKGTSATEIAINFDCSPTNLCTGLNLIDIKLTSENLIAKASCKNAEGTTSGVVEPSS</sequence>
<dbReference type="InterPro" id="IPR012334">
    <property type="entry name" value="Pectin_lyas_fold"/>
</dbReference>
<name>A0A6J1HXD5_CUCMA</name>
<dbReference type="PANTHER" id="PTHR31375">
    <property type="match status" value="1"/>
</dbReference>
<keyword evidence="6 8" id="KW-0326">Glycosidase</keyword>
<evidence type="ECO:0000313" key="10">
    <source>
        <dbReference type="RefSeq" id="XP_022967664.1"/>
    </source>
</evidence>
<comment type="subcellular location">
    <subcellularLocation>
        <location evidence="1">Secreted</location>
        <location evidence="1">Cell wall</location>
    </subcellularLocation>
</comment>